<organism evidence="2 3">
    <name type="scientific">Ancylostoma caninum</name>
    <name type="common">Dog hookworm</name>
    <dbReference type="NCBI Taxonomy" id="29170"/>
    <lineage>
        <taxon>Eukaryota</taxon>
        <taxon>Metazoa</taxon>
        <taxon>Ecdysozoa</taxon>
        <taxon>Nematoda</taxon>
        <taxon>Chromadorea</taxon>
        <taxon>Rhabditida</taxon>
        <taxon>Rhabditina</taxon>
        <taxon>Rhabditomorpha</taxon>
        <taxon>Strongyloidea</taxon>
        <taxon>Ancylostomatidae</taxon>
        <taxon>Ancylostomatinae</taxon>
        <taxon>Ancylostoma</taxon>
    </lineage>
</organism>
<dbReference type="Proteomes" id="UP000252519">
    <property type="component" value="Unassembled WGS sequence"/>
</dbReference>
<evidence type="ECO:0000313" key="3">
    <source>
        <dbReference type="Proteomes" id="UP000252519"/>
    </source>
</evidence>
<dbReference type="EMBL" id="JOJR01000498">
    <property type="protein sequence ID" value="RCN37104.1"/>
    <property type="molecule type" value="Genomic_DNA"/>
</dbReference>
<gene>
    <name evidence="2" type="ORF">ANCCAN_17005</name>
</gene>
<dbReference type="AlphaFoldDB" id="A0A368FY43"/>
<sequence>MSTVRQAQKNVATESKMSTVRQPHKTVVQILEQKIQAPYEKKFMRSQYANARIAVAWNTVNK</sequence>
<keyword evidence="3" id="KW-1185">Reference proteome</keyword>
<feature type="compositionally biased region" description="Polar residues" evidence="1">
    <location>
        <begin position="1"/>
        <end position="21"/>
    </location>
</feature>
<evidence type="ECO:0000256" key="1">
    <source>
        <dbReference type="SAM" id="MobiDB-lite"/>
    </source>
</evidence>
<feature type="region of interest" description="Disordered" evidence="1">
    <location>
        <begin position="1"/>
        <end position="22"/>
    </location>
</feature>
<name>A0A368FY43_ANCCA</name>
<reference evidence="2 3" key="1">
    <citation type="submission" date="2014-10" db="EMBL/GenBank/DDBJ databases">
        <title>Draft genome of the hookworm Ancylostoma caninum.</title>
        <authorList>
            <person name="Mitreva M."/>
        </authorList>
    </citation>
    <scope>NUCLEOTIDE SEQUENCE [LARGE SCALE GENOMIC DNA]</scope>
    <source>
        <strain evidence="2 3">Baltimore</strain>
    </source>
</reference>
<dbReference type="OrthoDB" id="10552418at2759"/>
<proteinExistence type="predicted"/>
<evidence type="ECO:0000313" key="2">
    <source>
        <dbReference type="EMBL" id="RCN37104.1"/>
    </source>
</evidence>
<accession>A0A368FY43</accession>
<protein>
    <submittedName>
        <fullName evidence="2">Uncharacterized protein</fullName>
    </submittedName>
</protein>
<comment type="caution">
    <text evidence="2">The sequence shown here is derived from an EMBL/GenBank/DDBJ whole genome shotgun (WGS) entry which is preliminary data.</text>
</comment>